<proteinExistence type="predicted"/>
<dbReference type="Proteomes" id="UP000250434">
    <property type="component" value="Chromosome"/>
</dbReference>
<dbReference type="OrthoDB" id="3624221at2"/>
<name>A0A344L4R6_9PSEU</name>
<gene>
    <name evidence="1" type="ORF">A4R43_11180</name>
</gene>
<reference evidence="1 2" key="1">
    <citation type="submission" date="2016-04" db="EMBL/GenBank/DDBJ databases">
        <title>Complete genome sequence and analysis of deep-sea sediment isolate, Amycolatopsis sp. WP1.</title>
        <authorList>
            <person name="Wang H."/>
            <person name="Chen S."/>
            <person name="Wu Q."/>
        </authorList>
    </citation>
    <scope>NUCLEOTIDE SEQUENCE [LARGE SCALE GENOMIC DNA]</scope>
    <source>
        <strain evidence="1 2">WP1</strain>
    </source>
</reference>
<dbReference type="RefSeq" id="WP_113692290.1">
    <property type="nucleotide sequence ID" value="NZ_CP015163.1"/>
</dbReference>
<accession>A0A344L4R6</accession>
<evidence type="ECO:0000313" key="1">
    <source>
        <dbReference type="EMBL" id="AXB43040.1"/>
    </source>
</evidence>
<protein>
    <recommendedName>
        <fullName evidence="3">PE domain-containing protein</fullName>
    </recommendedName>
</protein>
<evidence type="ECO:0008006" key="3">
    <source>
        <dbReference type="Google" id="ProtNLM"/>
    </source>
</evidence>
<keyword evidence="2" id="KW-1185">Reference proteome</keyword>
<dbReference type="EMBL" id="CP015163">
    <property type="protein sequence ID" value="AXB43040.1"/>
    <property type="molecule type" value="Genomic_DNA"/>
</dbReference>
<organism evidence="1 2">
    <name type="scientific">Amycolatopsis albispora</name>
    <dbReference type="NCBI Taxonomy" id="1804986"/>
    <lineage>
        <taxon>Bacteria</taxon>
        <taxon>Bacillati</taxon>
        <taxon>Actinomycetota</taxon>
        <taxon>Actinomycetes</taxon>
        <taxon>Pseudonocardiales</taxon>
        <taxon>Pseudonocardiaceae</taxon>
        <taxon>Amycolatopsis</taxon>
    </lineage>
</organism>
<dbReference type="KEGG" id="aab:A4R43_11180"/>
<evidence type="ECO:0000313" key="2">
    <source>
        <dbReference type="Proteomes" id="UP000250434"/>
    </source>
</evidence>
<dbReference type="AlphaFoldDB" id="A0A344L4R6"/>
<sequence length="134" mass="13946">MFDVGGAASAAVSKVWGDSLAKDAPAPAPGGAGGSFEMDAEELEAVIGLWEAEADKLVDDAKIIEDISWGFTPPAPDEASVGYVDAGINSIEALRSQNESMLKYAQEYVKKLKAAKEATVAADEAKAQALRTAE</sequence>